<evidence type="ECO:0000313" key="3">
    <source>
        <dbReference type="Proteomes" id="UP000298416"/>
    </source>
</evidence>
<feature type="region of interest" description="Disordered" evidence="1">
    <location>
        <begin position="1"/>
        <end position="131"/>
    </location>
</feature>
<feature type="compositionally biased region" description="Low complexity" evidence="1">
    <location>
        <begin position="37"/>
        <end position="68"/>
    </location>
</feature>
<accession>A0A8X8Y1M6</accession>
<dbReference type="EMBL" id="PNBA02000005">
    <property type="protein sequence ID" value="KAG6422904.1"/>
    <property type="molecule type" value="Genomic_DNA"/>
</dbReference>
<dbReference type="PANTHER" id="PTHR36022:SF1">
    <property type="entry name" value="GPI-ANCHORED ADHESIN-LIKE PROTEIN"/>
    <property type="match status" value="1"/>
</dbReference>
<dbReference type="AlphaFoldDB" id="A0A8X8Y1M6"/>
<protein>
    <submittedName>
        <fullName evidence="2">Uncharacterized protein</fullName>
    </submittedName>
</protein>
<evidence type="ECO:0000313" key="2">
    <source>
        <dbReference type="EMBL" id="KAG6422904.1"/>
    </source>
</evidence>
<evidence type="ECO:0000256" key="1">
    <source>
        <dbReference type="SAM" id="MobiDB-lite"/>
    </source>
</evidence>
<organism evidence="2">
    <name type="scientific">Salvia splendens</name>
    <name type="common">Scarlet sage</name>
    <dbReference type="NCBI Taxonomy" id="180675"/>
    <lineage>
        <taxon>Eukaryota</taxon>
        <taxon>Viridiplantae</taxon>
        <taxon>Streptophyta</taxon>
        <taxon>Embryophyta</taxon>
        <taxon>Tracheophyta</taxon>
        <taxon>Spermatophyta</taxon>
        <taxon>Magnoliopsida</taxon>
        <taxon>eudicotyledons</taxon>
        <taxon>Gunneridae</taxon>
        <taxon>Pentapetalae</taxon>
        <taxon>asterids</taxon>
        <taxon>lamiids</taxon>
        <taxon>Lamiales</taxon>
        <taxon>Lamiaceae</taxon>
        <taxon>Nepetoideae</taxon>
        <taxon>Mentheae</taxon>
        <taxon>Salviinae</taxon>
        <taxon>Salvia</taxon>
        <taxon>Salvia subgen. Calosphace</taxon>
        <taxon>core Calosphace</taxon>
    </lineage>
</organism>
<reference evidence="2" key="1">
    <citation type="submission" date="2018-01" db="EMBL/GenBank/DDBJ databases">
        <authorList>
            <person name="Mao J.F."/>
        </authorList>
    </citation>
    <scope>NUCLEOTIDE SEQUENCE</scope>
    <source>
        <strain evidence="2">Huo1</strain>
        <tissue evidence="2">Leaf</tissue>
    </source>
</reference>
<feature type="compositionally biased region" description="Basic and acidic residues" evidence="1">
    <location>
        <begin position="1"/>
        <end position="18"/>
    </location>
</feature>
<name>A0A8X8Y1M6_SALSN</name>
<dbReference type="Proteomes" id="UP000298416">
    <property type="component" value="Unassembled WGS sequence"/>
</dbReference>
<dbReference type="PANTHER" id="PTHR36022">
    <property type="entry name" value="GPI-ANCHORED ADHESIN-LIKE PROTEIN"/>
    <property type="match status" value="1"/>
</dbReference>
<sequence length="552" mass="60467">MERECMRKKRESLEERRSPLQNLNGLPIRRRNTKKNSPISSSSSSAPAASRSSLSVNNTSSSTPFSHSSKTHFHNKQNPFPKTAKFKPNVPTSRKPFLQTSRKGLEAKPTCKNRQRSKLSPVHGKSEKGSQEFQKKMKISGNYRVSNSDGGSSSNCAEFCTPHSLNLCDHESAVDGFVYERGEAANDVKTPPVEASLSPEIQCQSQSRMVVLKSVGTPVLYGAGCLVSGVSDRRKSKLKGSLKGWLQEKGDLFSDENVSGDLQVPLLAEASVRWHLSPCDLRNRFGQDRNVCDDDSGTVDSLSLPSILCDKSSYSGNGSVRNVEIDRSNVADVLTKNLECNMDESLACLNSGNMIQTPDSDSSSGTRFGRSRFKVNLSNSFWPDSITEKLEGVKLSPRNEVSMWGGLGSHSVDICSPPVSLDPTRIEKNVDSVSDTTSDNLTLSHMKISWCEGLASEFVEADEFDCCCLSDEEIDGDKACMVVGSVEHKDDGFRIGNEHSPVILDYEPCLPAERKVKSFSIGSNACTDGGGLLASVDSDWRYLNEKRTFRAT</sequence>
<reference evidence="2" key="2">
    <citation type="submission" date="2020-08" db="EMBL/GenBank/DDBJ databases">
        <title>Plant Genome Project.</title>
        <authorList>
            <person name="Zhang R.-G."/>
        </authorList>
    </citation>
    <scope>NUCLEOTIDE SEQUENCE</scope>
    <source>
        <strain evidence="2">Huo1</strain>
        <tissue evidence="2">Leaf</tissue>
    </source>
</reference>
<proteinExistence type="predicted"/>
<comment type="caution">
    <text evidence="2">The sequence shown here is derived from an EMBL/GenBank/DDBJ whole genome shotgun (WGS) entry which is preliminary data.</text>
</comment>
<gene>
    <name evidence="2" type="ORF">SASPL_113286</name>
</gene>
<keyword evidence="3" id="KW-1185">Reference proteome</keyword>